<dbReference type="Proteomes" id="UP000007755">
    <property type="component" value="Unassembled WGS sequence"/>
</dbReference>
<evidence type="ECO:0000256" key="1">
    <source>
        <dbReference type="SAM" id="MobiDB-lite"/>
    </source>
</evidence>
<evidence type="ECO:0000313" key="3">
    <source>
        <dbReference type="Proteomes" id="UP000007755"/>
    </source>
</evidence>
<dbReference type="AlphaFoldDB" id="F4WTM7"/>
<name>F4WTM7_ACREC</name>
<reference evidence="2" key="1">
    <citation type="submission" date="2011-02" db="EMBL/GenBank/DDBJ databases">
        <title>The genome of the leaf-cutting ant Acromyrmex echinatior suggests key adaptations to social evolution and fungus farming.</title>
        <authorList>
            <person name="Nygaard S."/>
            <person name="Zhang G."/>
        </authorList>
    </citation>
    <scope>NUCLEOTIDE SEQUENCE</scope>
</reference>
<organism evidence="3">
    <name type="scientific">Acromyrmex echinatior</name>
    <name type="common">Panamanian leafcutter ant</name>
    <name type="synonym">Acromyrmex octospinosus echinatior</name>
    <dbReference type="NCBI Taxonomy" id="103372"/>
    <lineage>
        <taxon>Eukaryota</taxon>
        <taxon>Metazoa</taxon>
        <taxon>Ecdysozoa</taxon>
        <taxon>Arthropoda</taxon>
        <taxon>Hexapoda</taxon>
        <taxon>Insecta</taxon>
        <taxon>Pterygota</taxon>
        <taxon>Neoptera</taxon>
        <taxon>Endopterygota</taxon>
        <taxon>Hymenoptera</taxon>
        <taxon>Apocrita</taxon>
        <taxon>Aculeata</taxon>
        <taxon>Formicoidea</taxon>
        <taxon>Formicidae</taxon>
        <taxon>Myrmicinae</taxon>
        <taxon>Acromyrmex</taxon>
    </lineage>
</organism>
<sequence>MVYSLISRSKRTSNNKNNGEKTANIYHKFNISNNYVKNFGVKPFLRKSSSIAITTSNLRKRDDSVWFREKEDRRDNGDGVTLSRERQEMRGMLGAIAAWSEVADQLRNTESFEGKRLLSHIYTHMNLSEREKGTEKEGEEERLSPRVAMSGHTRPLSPPKPKPFRYTGCFENCGAIAKKIIPYVKTDQGRKLIAEPVSGEVDERKACTERTKGPSSYNHKYHICDLDMETQKNQENS</sequence>
<feature type="compositionally biased region" description="Basic and acidic residues" evidence="1">
    <location>
        <begin position="128"/>
        <end position="144"/>
    </location>
</feature>
<dbReference type="EMBL" id="GL888341">
    <property type="protein sequence ID" value="EGI62448.1"/>
    <property type="molecule type" value="Genomic_DNA"/>
</dbReference>
<protein>
    <submittedName>
        <fullName evidence="2">Uncharacterized protein</fullName>
    </submittedName>
</protein>
<dbReference type="InParanoid" id="F4WTM7"/>
<feature type="region of interest" description="Disordered" evidence="1">
    <location>
        <begin position="128"/>
        <end position="162"/>
    </location>
</feature>
<gene>
    <name evidence="2" type="ORF">G5I_09233</name>
</gene>
<feature type="region of interest" description="Disordered" evidence="1">
    <location>
        <begin position="1"/>
        <end position="21"/>
    </location>
</feature>
<evidence type="ECO:0000313" key="2">
    <source>
        <dbReference type="EMBL" id="EGI62448.1"/>
    </source>
</evidence>
<keyword evidence="3" id="KW-1185">Reference proteome</keyword>
<accession>F4WTM7</accession>
<proteinExistence type="predicted"/>